<protein>
    <submittedName>
        <fullName evidence="1">Uncharacterized protein</fullName>
    </submittedName>
</protein>
<evidence type="ECO:0000313" key="2">
    <source>
        <dbReference type="Proteomes" id="UP000431826"/>
    </source>
</evidence>
<accession>A0A640UZH9</accession>
<sequence>MPVDVDAVPIGVDVVLTGADAVPTSVTEPPLGCSGTLYPAGVRSGETGAAGVTVRDTRVAVSALAPTRQAAS</sequence>
<dbReference type="AlphaFoldDB" id="A0A640UZH9"/>
<keyword evidence="2" id="KW-1185">Reference proteome</keyword>
<dbReference type="Proteomes" id="UP000431826">
    <property type="component" value="Unassembled WGS sequence"/>
</dbReference>
<organism evidence="1 2">
    <name type="scientific">Streptomyces tubercidicus</name>
    <dbReference type="NCBI Taxonomy" id="47759"/>
    <lineage>
        <taxon>Bacteria</taxon>
        <taxon>Bacillati</taxon>
        <taxon>Actinomycetota</taxon>
        <taxon>Actinomycetes</taxon>
        <taxon>Kitasatosporales</taxon>
        <taxon>Streptomycetaceae</taxon>
        <taxon>Streptomyces</taxon>
    </lineage>
</organism>
<dbReference type="EMBL" id="BLIR01000001">
    <property type="protein sequence ID" value="GFE39995.1"/>
    <property type="molecule type" value="Genomic_DNA"/>
</dbReference>
<evidence type="ECO:0000313" key="1">
    <source>
        <dbReference type="EMBL" id="GFE39995.1"/>
    </source>
</evidence>
<comment type="caution">
    <text evidence="1">The sequence shown here is derived from an EMBL/GenBank/DDBJ whole genome shotgun (WGS) entry which is preliminary data.</text>
</comment>
<gene>
    <name evidence="1" type="ORF">Stube_46680</name>
</gene>
<proteinExistence type="predicted"/>
<reference evidence="1 2" key="1">
    <citation type="submission" date="2019-12" db="EMBL/GenBank/DDBJ databases">
        <title>Whole genome shotgun sequence of Streptomyces tubercidicus NBRC 13090.</title>
        <authorList>
            <person name="Ichikawa N."/>
            <person name="Kimura A."/>
            <person name="Kitahashi Y."/>
            <person name="Komaki H."/>
            <person name="Tamura T."/>
        </authorList>
    </citation>
    <scope>NUCLEOTIDE SEQUENCE [LARGE SCALE GENOMIC DNA]</scope>
    <source>
        <strain evidence="1 2">NBRC 13090</strain>
    </source>
</reference>
<name>A0A640UZH9_9ACTN</name>